<name>A0ABV6SYX9_9GAMM</name>
<dbReference type="Proteomes" id="UP001589898">
    <property type="component" value="Unassembled WGS sequence"/>
</dbReference>
<comment type="caution">
    <text evidence="1">The sequence shown here is derived from an EMBL/GenBank/DDBJ whole genome shotgun (WGS) entry which is preliminary data.</text>
</comment>
<protein>
    <submittedName>
        <fullName evidence="1">Uncharacterized protein</fullName>
    </submittedName>
</protein>
<gene>
    <name evidence="1" type="ORF">ACFFFU_12955</name>
</gene>
<proteinExistence type="predicted"/>
<reference evidence="1 2" key="1">
    <citation type="submission" date="2024-09" db="EMBL/GenBank/DDBJ databases">
        <authorList>
            <person name="Sun Q."/>
            <person name="Mori K."/>
        </authorList>
    </citation>
    <scope>NUCLEOTIDE SEQUENCE [LARGE SCALE GENOMIC DNA]</scope>
    <source>
        <strain evidence="1 2">KCTC 52403</strain>
    </source>
</reference>
<dbReference type="EMBL" id="JBHLTF010000033">
    <property type="protein sequence ID" value="MFC0718641.1"/>
    <property type="molecule type" value="Genomic_DNA"/>
</dbReference>
<dbReference type="RefSeq" id="WP_386660146.1">
    <property type="nucleotide sequence ID" value="NZ_BMZT01000002.1"/>
</dbReference>
<evidence type="ECO:0000313" key="1">
    <source>
        <dbReference type="EMBL" id="MFC0718641.1"/>
    </source>
</evidence>
<accession>A0ABV6SYX9</accession>
<organism evidence="1 2">
    <name type="scientific">Luteimonas padinae</name>
    <dbReference type="NCBI Taxonomy" id="1714359"/>
    <lineage>
        <taxon>Bacteria</taxon>
        <taxon>Pseudomonadati</taxon>
        <taxon>Pseudomonadota</taxon>
        <taxon>Gammaproteobacteria</taxon>
        <taxon>Lysobacterales</taxon>
        <taxon>Lysobacteraceae</taxon>
        <taxon>Luteimonas</taxon>
    </lineage>
</organism>
<sequence>MHNPIRPLGHAVEEFCEAFWHLDGRVFRTLRDLWSPGEVAIN</sequence>
<evidence type="ECO:0000313" key="2">
    <source>
        <dbReference type="Proteomes" id="UP001589898"/>
    </source>
</evidence>
<keyword evidence="2" id="KW-1185">Reference proteome</keyword>